<sequence length="168" mass="19087">MLILLAFIIVFHITSAALLFISTIDNAWWVGDNFSTDVWRMCTTNTTTTCVAITDQFSEYQSLQAVQATMILSTIFCCVGFLVFILQLFRLKQGERFVLTSIIQLLSCLCVMIAASIYTDRHEELHKSGQYSTEVSKGQYGYSFVLAWIAFAFTLISGVMYLVLRKRK</sequence>
<dbReference type="Gene3D" id="1.20.140.150">
    <property type="match status" value="1"/>
</dbReference>
<keyword evidence="14" id="KW-0539">Nucleus</keyword>
<dbReference type="PROSITE" id="PS01222">
    <property type="entry name" value="PMP22_2"/>
    <property type="match status" value="1"/>
</dbReference>
<evidence type="ECO:0000256" key="3">
    <source>
        <dbReference type="ARBA" id="ARBA00004285"/>
    </source>
</evidence>
<evidence type="ECO:0000256" key="8">
    <source>
        <dbReference type="ARBA" id="ARBA00022475"/>
    </source>
</evidence>
<evidence type="ECO:0000256" key="16">
    <source>
        <dbReference type="RuleBase" id="RU363088"/>
    </source>
</evidence>
<comment type="similarity">
    <text evidence="6 16">Belongs to the PMP-22/EMP/MP20 family.</text>
</comment>
<evidence type="ECO:0000256" key="10">
    <source>
        <dbReference type="ARBA" id="ARBA00022692"/>
    </source>
</evidence>
<comment type="subunit">
    <text evidence="15">Interacts with PTK2; regulates PTK2 activation and localization. Interacts with ITGB3; regulates the levels of the heterodimer ITGA5-ITGB3 integrin surface expression. Interacts with P2RX7 (via C-terminus). Interacts with ITGB1; the interaction may be direct or indirect and ITGB1 has a heterodimer form.</text>
</comment>
<accession>A0A7K9I6D7</accession>
<dbReference type="GO" id="GO:0000139">
    <property type="term" value="C:Golgi membrane"/>
    <property type="evidence" value="ECO:0007669"/>
    <property type="project" value="UniProtKB-SubCell"/>
</dbReference>
<evidence type="ECO:0000256" key="1">
    <source>
        <dbReference type="ARBA" id="ARBA00004123"/>
    </source>
</evidence>
<keyword evidence="13 16" id="KW-0472">Membrane</keyword>
<feature type="non-terminal residue" evidence="18">
    <location>
        <position position="1"/>
    </location>
</feature>
<feature type="non-terminal residue" evidence="18">
    <location>
        <position position="168"/>
    </location>
</feature>
<dbReference type="PANTHER" id="PTHR10671:SF32">
    <property type="entry name" value="EPITHELIAL MEMBRANE PROTEIN 2"/>
    <property type="match status" value="1"/>
</dbReference>
<evidence type="ECO:0000313" key="18">
    <source>
        <dbReference type="EMBL" id="NXH21246.1"/>
    </source>
</evidence>
<evidence type="ECO:0000256" key="9">
    <source>
        <dbReference type="ARBA" id="ARBA00022490"/>
    </source>
</evidence>
<keyword evidence="8" id="KW-1003">Cell membrane</keyword>
<reference evidence="18 19" key="1">
    <citation type="submission" date="2019-09" db="EMBL/GenBank/DDBJ databases">
        <title>Bird 10,000 Genomes (B10K) Project - Family phase.</title>
        <authorList>
            <person name="Zhang G."/>
        </authorList>
    </citation>
    <scope>NUCLEOTIDE SEQUENCE [LARGE SCALE GENOMIC DNA]</scope>
    <source>
        <strain evidence="18">B10K-DU-001-16</strain>
        <tissue evidence="18">Muscle</tissue>
    </source>
</reference>
<comment type="caution">
    <text evidence="16">Lacks conserved residue(s) required for the propagation of feature annotation.</text>
</comment>
<dbReference type="PROSITE" id="PS01221">
    <property type="entry name" value="PMP22_1"/>
    <property type="match status" value="1"/>
</dbReference>
<dbReference type="GO" id="GO:0016324">
    <property type="term" value="C:apical plasma membrane"/>
    <property type="evidence" value="ECO:0007669"/>
    <property type="project" value="UniProtKB-SubCell"/>
</dbReference>
<comment type="subcellular location">
    <subcellularLocation>
        <location evidence="2">Apical cell membrane</location>
    </subcellularLocation>
    <subcellularLocation>
        <location evidence="4">Cytoplasm</location>
        <location evidence="4">Perinuclear region</location>
    </subcellularLocation>
    <subcellularLocation>
        <location evidence="5">Golgi apparatus membrane</location>
        <topology evidence="5">Multi-pass membrane protein</topology>
    </subcellularLocation>
    <subcellularLocation>
        <location evidence="3">Membrane raft</location>
    </subcellularLocation>
    <subcellularLocation>
        <location evidence="16">Membrane</location>
        <topology evidence="16">Multi-pass membrane protein</topology>
    </subcellularLocation>
    <subcellularLocation>
        <location evidence="1">Nucleus</location>
    </subcellularLocation>
</comment>
<feature type="transmembrane region" description="Helical" evidence="16">
    <location>
        <begin position="139"/>
        <end position="164"/>
    </location>
</feature>
<evidence type="ECO:0000256" key="7">
    <source>
        <dbReference type="ARBA" id="ARBA00013552"/>
    </source>
</evidence>
<dbReference type="InterPro" id="IPR004032">
    <property type="entry name" value="PMP22_EMP_MP20"/>
</dbReference>
<keyword evidence="9" id="KW-0963">Cytoplasm</keyword>
<dbReference type="InterPro" id="IPR004031">
    <property type="entry name" value="PMP22/EMP/MP20/Claudin"/>
</dbReference>
<dbReference type="InterPro" id="IPR050579">
    <property type="entry name" value="PMP-22/EMP/MP20-like"/>
</dbReference>
<name>A0A7K9I6D7_9PICI</name>
<gene>
    <name evidence="18" type="primary">Emp2</name>
    <name evidence="18" type="ORF">BUCCAP_R00089</name>
</gene>
<dbReference type="InterPro" id="IPR003933">
    <property type="entry name" value="EMP-2"/>
</dbReference>
<keyword evidence="12" id="KW-0333">Golgi apparatus</keyword>
<feature type="transmembrane region" description="Helical" evidence="16">
    <location>
        <begin position="97"/>
        <end position="119"/>
    </location>
</feature>
<dbReference type="GO" id="GO:0019901">
    <property type="term" value="F:protein kinase binding"/>
    <property type="evidence" value="ECO:0007669"/>
    <property type="project" value="TreeGrafter"/>
</dbReference>
<feature type="signal peptide" evidence="17">
    <location>
        <begin position="1"/>
        <end position="16"/>
    </location>
</feature>
<evidence type="ECO:0000256" key="4">
    <source>
        <dbReference type="ARBA" id="ARBA00004556"/>
    </source>
</evidence>
<dbReference type="GO" id="GO:0007155">
    <property type="term" value="P:cell adhesion"/>
    <property type="evidence" value="ECO:0007669"/>
    <property type="project" value="TreeGrafter"/>
</dbReference>
<dbReference type="AlphaFoldDB" id="A0A7K9I6D7"/>
<keyword evidence="10 16" id="KW-0812">Transmembrane</keyword>
<keyword evidence="19" id="KW-1185">Reference proteome</keyword>
<evidence type="ECO:0000313" key="19">
    <source>
        <dbReference type="Proteomes" id="UP000534107"/>
    </source>
</evidence>
<evidence type="ECO:0000256" key="11">
    <source>
        <dbReference type="ARBA" id="ARBA00022989"/>
    </source>
</evidence>
<dbReference type="GO" id="GO:2001046">
    <property type="term" value="P:positive regulation of integrin-mediated signaling pathway"/>
    <property type="evidence" value="ECO:0007669"/>
    <property type="project" value="TreeGrafter"/>
</dbReference>
<keyword evidence="11 16" id="KW-1133">Transmembrane helix</keyword>
<dbReference type="GO" id="GO:0005634">
    <property type="term" value="C:nucleus"/>
    <property type="evidence" value="ECO:0007669"/>
    <property type="project" value="UniProtKB-SubCell"/>
</dbReference>
<evidence type="ECO:0000256" key="14">
    <source>
        <dbReference type="ARBA" id="ARBA00023242"/>
    </source>
</evidence>
<dbReference type="PRINTS" id="PR01455">
    <property type="entry name" value="EPMEMPROT2"/>
</dbReference>
<dbReference type="Pfam" id="PF00822">
    <property type="entry name" value="PMP22_Claudin"/>
    <property type="match status" value="1"/>
</dbReference>
<dbReference type="OrthoDB" id="9939098at2759"/>
<evidence type="ECO:0000256" key="13">
    <source>
        <dbReference type="ARBA" id="ARBA00023136"/>
    </source>
</evidence>
<dbReference type="GO" id="GO:0045121">
    <property type="term" value="C:membrane raft"/>
    <property type="evidence" value="ECO:0007669"/>
    <property type="project" value="UniProtKB-SubCell"/>
</dbReference>
<feature type="chain" id="PRO_5029690709" description="Epithelial membrane protein 2" evidence="17">
    <location>
        <begin position="17"/>
        <end position="168"/>
    </location>
</feature>
<comment type="caution">
    <text evidence="18">The sequence shown here is derived from an EMBL/GenBank/DDBJ whole genome shotgun (WGS) entry which is preliminary data.</text>
</comment>
<dbReference type="PRINTS" id="PR01453">
    <property type="entry name" value="EPMEMFAMILY"/>
</dbReference>
<organism evidence="18 19">
    <name type="scientific">Bucco capensis</name>
    <name type="common">collared puffbird</name>
    <dbReference type="NCBI Taxonomy" id="135168"/>
    <lineage>
        <taxon>Eukaryota</taxon>
        <taxon>Metazoa</taxon>
        <taxon>Chordata</taxon>
        <taxon>Craniata</taxon>
        <taxon>Vertebrata</taxon>
        <taxon>Euteleostomi</taxon>
        <taxon>Archelosauria</taxon>
        <taxon>Archosauria</taxon>
        <taxon>Dinosauria</taxon>
        <taxon>Saurischia</taxon>
        <taxon>Theropoda</taxon>
        <taxon>Coelurosauria</taxon>
        <taxon>Aves</taxon>
        <taxon>Neognathae</taxon>
        <taxon>Neoaves</taxon>
        <taxon>Telluraves</taxon>
        <taxon>Coraciimorphae</taxon>
        <taxon>Piciformes</taxon>
        <taxon>Bucconidae</taxon>
        <taxon>Bucco</taxon>
    </lineage>
</organism>
<evidence type="ECO:0000256" key="5">
    <source>
        <dbReference type="ARBA" id="ARBA00004653"/>
    </source>
</evidence>
<protein>
    <recommendedName>
        <fullName evidence="7">Epithelial membrane protein 2</fullName>
    </recommendedName>
</protein>
<dbReference type="Proteomes" id="UP000534107">
    <property type="component" value="Unassembled WGS sequence"/>
</dbReference>
<evidence type="ECO:0000256" key="2">
    <source>
        <dbReference type="ARBA" id="ARBA00004221"/>
    </source>
</evidence>
<evidence type="ECO:0000256" key="6">
    <source>
        <dbReference type="ARBA" id="ARBA00006864"/>
    </source>
</evidence>
<proteinExistence type="inferred from homology"/>
<dbReference type="GO" id="GO:0048471">
    <property type="term" value="C:perinuclear region of cytoplasm"/>
    <property type="evidence" value="ECO:0007669"/>
    <property type="project" value="UniProtKB-SubCell"/>
</dbReference>
<evidence type="ECO:0000256" key="17">
    <source>
        <dbReference type="SAM" id="SignalP"/>
    </source>
</evidence>
<dbReference type="FunFam" id="1.20.140.150:FF:000023">
    <property type="entry name" value="Epithelial membrane protein 2"/>
    <property type="match status" value="1"/>
</dbReference>
<dbReference type="GO" id="GO:0001952">
    <property type="term" value="P:regulation of cell-matrix adhesion"/>
    <property type="evidence" value="ECO:0007669"/>
    <property type="project" value="TreeGrafter"/>
</dbReference>
<keyword evidence="17" id="KW-0732">Signal</keyword>
<evidence type="ECO:0000256" key="15">
    <source>
        <dbReference type="ARBA" id="ARBA00046690"/>
    </source>
</evidence>
<evidence type="ECO:0000256" key="12">
    <source>
        <dbReference type="ARBA" id="ARBA00023034"/>
    </source>
</evidence>
<feature type="transmembrane region" description="Helical" evidence="16">
    <location>
        <begin position="65"/>
        <end position="85"/>
    </location>
</feature>
<dbReference type="EMBL" id="VWZO01019638">
    <property type="protein sequence ID" value="NXH21246.1"/>
    <property type="molecule type" value="Genomic_DNA"/>
</dbReference>
<dbReference type="PANTHER" id="PTHR10671">
    <property type="entry name" value="EPITHELIAL MEMBRANE PROTEIN-RELATED"/>
    <property type="match status" value="1"/>
</dbReference>